<dbReference type="EMBL" id="FNSO01000003">
    <property type="protein sequence ID" value="SEB47269.1"/>
    <property type="molecule type" value="Genomic_DNA"/>
</dbReference>
<evidence type="ECO:0000313" key="1">
    <source>
        <dbReference type="EMBL" id="SEB47269.1"/>
    </source>
</evidence>
<organism evidence="1 2">
    <name type="scientific">Amycolatopsis tolypomycina</name>
    <dbReference type="NCBI Taxonomy" id="208445"/>
    <lineage>
        <taxon>Bacteria</taxon>
        <taxon>Bacillati</taxon>
        <taxon>Actinomycetota</taxon>
        <taxon>Actinomycetes</taxon>
        <taxon>Pseudonocardiales</taxon>
        <taxon>Pseudonocardiaceae</taxon>
        <taxon>Amycolatopsis</taxon>
    </lineage>
</organism>
<dbReference type="OrthoDB" id="3698073at2"/>
<name>A0A1H4JLS5_9PSEU</name>
<sequence length="183" mass="19809">MTIEPGREQQSNAGDTVTVVGWTFTVSGDGRQAEVRAPGGIVVTAVSGSTATLSLPDVEPPSNGLDAGPPPKWDVDLAELILRRARPVGSVFIRALVDQGGTATAEKLRELTGLDALNQATQTLTQAASAVFSEGDRHRRGRYWRHFFAARTHPDQPRGRVYDYHLPEELVPLFADALVRLGR</sequence>
<dbReference type="Proteomes" id="UP000199622">
    <property type="component" value="Unassembled WGS sequence"/>
</dbReference>
<gene>
    <name evidence="1" type="ORF">SAMN04489727_2024</name>
</gene>
<dbReference type="RefSeq" id="WP_143060590.1">
    <property type="nucleotide sequence ID" value="NZ_FNSO01000003.1"/>
</dbReference>
<protein>
    <submittedName>
        <fullName evidence="1">Uncharacterized protein</fullName>
    </submittedName>
</protein>
<evidence type="ECO:0000313" key="2">
    <source>
        <dbReference type="Proteomes" id="UP000199622"/>
    </source>
</evidence>
<accession>A0A1H4JLS5</accession>
<dbReference type="AlphaFoldDB" id="A0A1H4JLS5"/>
<keyword evidence="2" id="KW-1185">Reference proteome</keyword>
<reference evidence="2" key="1">
    <citation type="submission" date="2016-10" db="EMBL/GenBank/DDBJ databases">
        <authorList>
            <person name="Varghese N."/>
            <person name="Submissions S."/>
        </authorList>
    </citation>
    <scope>NUCLEOTIDE SEQUENCE [LARGE SCALE GENOMIC DNA]</scope>
    <source>
        <strain evidence="2">DSM 44544</strain>
    </source>
</reference>
<proteinExistence type="predicted"/>